<dbReference type="RefSeq" id="WP_078694996.1">
    <property type="nucleotide sequence ID" value="NZ_FUWX01000046.1"/>
</dbReference>
<evidence type="ECO:0000313" key="1">
    <source>
        <dbReference type="EMBL" id="SKA11824.1"/>
    </source>
</evidence>
<dbReference type="Proteomes" id="UP000191153">
    <property type="component" value="Unassembled WGS sequence"/>
</dbReference>
<keyword evidence="2" id="KW-1185">Reference proteome</keyword>
<dbReference type="STRING" id="180163.SAMN02745174_02603"/>
<organism evidence="1 2">
    <name type="scientific">Cetobacterium ceti</name>
    <dbReference type="NCBI Taxonomy" id="180163"/>
    <lineage>
        <taxon>Bacteria</taxon>
        <taxon>Fusobacteriati</taxon>
        <taxon>Fusobacteriota</taxon>
        <taxon>Fusobacteriia</taxon>
        <taxon>Fusobacteriales</taxon>
        <taxon>Fusobacteriaceae</taxon>
        <taxon>Cetobacterium</taxon>
    </lineage>
</organism>
<dbReference type="AlphaFoldDB" id="A0A1T4R717"/>
<dbReference type="OrthoDB" id="9800495at2"/>
<evidence type="ECO:0000313" key="2">
    <source>
        <dbReference type="Proteomes" id="UP000191153"/>
    </source>
</evidence>
<accession>A0A1T4R717</accession>
<dbReference type="EMBL" id="FUWX01000046">
    <property type="protein sequence ID" value="SKA11824.1"/>
    <property type="molecule type" value="Genomic_DNA"/>
</dbReference>
<reference evidence="1 2" key="1">
    <citation type="submission" date="2017-02" db="EMBL/GenBank/DDBJ databases">
        <authorList>
            <person name="Peterson S.W."/>
        </authorList>
    </citation>
    <scope>NUCLEOTIDE SEQUENCE [LARGE SCALE GENOMIC DNA]</scope>
    <source>
        <strain evidence="1 2">ATCC 700028</strain>
    </source>
</reference>
<protein>
    <submittedName>
        <fullName evidence="1">Predicted transcriptional regulator, contains an HTH and PUA-like domains</fullName>
    </submittedName>
</protein>
<name>A0A1T4R717_9FUSO</name>
<sequence>MDLLISIHPIHIQKIISKDKKYEFRKQIFKQDIKKIYIYETRPKKKIIGYFKYEGYFVDTPEKIWELCGEKSGITKEFFFKYFNKKEKAYAIKINQFYQINEKSLPEGVKAPQGYKYIKLFNNFKEEL</sequence>
<dbReference type="Gene3D" id="2.30.130.30">
    <property type="entry name" value="Hypothetical protein"/>
    <property type="match status" value="1"/>
</dbReference>
<proteinExistence type="predicted"/>
<dbReference type="SUPFAM" id="SSF88697">
    <property type="entry name" value="PUA domain-like"/>
    <property type="match status" value="1"/>
</dbReference>
<dbReference type="InterPro" id="IPR015947">
    <property type="entry name" value="PUA-like_sf"/>
</dbReference>
<gene>
    <name evidence="1" type="ORF">SAMN02745174_02603</name>
</gene>